<dbReference type="OrthoDB" id="1809698at2"/>
<gene>
    <name evidence="1" type="ORF">SAMN04488500_1076</name>
</gene>
<dbReference type="RefSeq" id="WP_084575526.1">
    <property type="nucleotide sequence ID" value="NZ_CP155572.1"/>
</dbReference>
<name>A0A1W2BA56_9FIRM</name>
<dbReference type="GO" id="GO:0046914">
    <property type="term" value="F:transition metal ion binding"/>
    <property type="evidence" value="ECO:0007669"/>
    <property type="project" value="InterPro"/>
</dbReference>
<dbReference type="Gene3D" id="3.90.330.10">
    <property type="entry name" value="Nitrile hydratase alpha /Thiocyanate hydrolase gamma"/>
    <property type="match status" value="1"/>
</dbReference>
<protein>
    <submittedName>
        <fullName evidence="1">NHLP leader peptide domain-containing protein</fullName>
    </submittedName>
</protein>
<dbReference type="AlphaFoldDB" id="A0A1W2BA56"/>
<dbReference type="NCBIfam" id="TIGR03793">
    <property type="entry name" value="leader_NHLP"/>
    <property type="match status" value="1"/>
</dbReference>
<accession>A0A1W2BA56</accession>
<dbReference type="GO" id="GO:0003824">
    <property type="term" value="F:catalytic activity"/>
    <property type="evidence" value="ECO:0007669"/>
    <property type="project" value="InterPro"/>
</dbReference>
<sequence length="112" mass="12369">MNEQKKPTWKEFEAQLIAKAVTDETFRRELIQNPKKVVQQEIDKESGVKLPAELEVKVIEQPASTLVIVLPCIPVETLSHDELDQVAGGSVPNCNSGFAKNPPYCGLNPAWG</sequence>
<evidence type="ECO:0000313" key="1">
    <source>
        <dbReference type="EMBL" id="SMC69806.1"/>
    </source>
</evidence>
<dbReference type="InterPro" id="IPR036648">
    <property type="entry name" value="CN_Hdrase_a/SCN_Hdrase_g_sf"/>
</dbReference>
<dbReference type="STRING" id="112901.SAMN04488500_1076"/>
<dbReference type="SUPFAM" id="SSF56209">
    <property type="entry name" value="Nitrile hydratase alpha chain"/>
    <property type="match status" value="1"/>
</dbReference>
<organism evidence="1 2">
    <name type="scientific">Sporomusa malonica</name>
    <dbReference type="NCBI Taxonomy" id="112901"/>
    <lineage>
        <taxon>Bacteria</taxon>
        <taxon>Bacillati</taxon>
        <taxon>Bacillota</taxon>
        <taxon>Negativicutes</taxon>
        <taxon>Selenomonadales</taxon>
        <taxon>Sporomusaceae</taxon>
        <taxon>Sporomusa</taxon>
    </lineage>
</organism>
<evidence type="ECO:0000313" key="2">
    <source>
        <dbReference type="Proteomes" id="UP000192738"/>
    </source>
</evidence>
<proteinExistence type="predicted"/>
<dbReference type="EMBL" id="FWXI01000007">
    <property type="protein sequence ID" value="SMC69806.1"/>
    <property type="molecule type" value="Genomic_DNA"/>
</dbReference>
<reference evidence="1 2" key="1">
    <citation type="submission" date="2017-04" db="EMBL/GenBank/DDBJ databases">
        <authorList>
            <person name="Afonso C.L."/>
            <person name="Miller P.J."/>
            <person name="Scott M.A."/>
            <person name="Spackman E."/>
            <person name="Goraichik I."/>
            <person name="Dimitrov K.M."/>
            <person name="Suarez D.L."/>
            <person name="Swayne D.E."/>
        </authorList>
    </citation>
    <scope>NUCLEOTIDE SEQUENCE [LARGE SCALE GENOMIC DNA]</scope>
    <source>
        <strain evidence="1 2">DSM 5090</strain>
    </source>
</reference>
<keyword evidence="2" id="KW-1185">Reference proteome</keyword>
<dbReference type="Proteomes" id="UP000192738">
    <property type="component" value="Unassembled WGS sequence"/>
</dbReference>
<dbReference type="InterPro" id="IPR022513">
    <property type="entry name" value="TOMM_pelo"/>
</dbReference>